<feature type="compositionally biased region" description="Basic residues" evidence="1">
    <location>
        <begin position="1"/>
        <end position="14"/>
    </location>
</feature>
<name>A0A564WDX8_9PROT</name>
<evidence type="ECO:0000313" key="2">
    <source>
        <dbReference type="EMBL" id="VUX46511.1"/>
    </source>
</evidence>
<sequence length="74" mass="8174">MWRHQPAKRLRKRTLNPATPPTLGRGGGPSHGLALECTGTNRAYILFVPKVHAIHYVVQRQPCSGVNRPIGSLH</sequence>
<proteinExistence type="predicted"/>
<keyword evidence="3" id="KW-1185">Reference proteome</keyword>
<gene>
    <name evidence="2" type="ORF">DF3PA_230013</name>
</gene>
<dbReference type="AlphaFoldDB" id="A0A564WDX8"/>
<comment type="caution">
    <text evidence="2">The sequence shown here is derived from an EMBL/GenBank/DDBJ whole genome shotgun (WGS) entry which is preliminary data.</text>
</comment>
<accession>A0A564WDX8</accession>
<dbReference type="Proteomes" id="UP000326641">
    <property type="component" value="Unassembled WGS sequence"/>
</dbReference>
<protein>
    <submittedName>
        <fullName evidence="2">Uncharacterized protein</fullName>
    </submittedName>
</protein>
<feature type="region of interest" description="Disordered" evidence="1">
    <location>
        <begin position="1"/>
        <end position="31"/>
    </location>
</feature>
<dbReference type="EMBL" id="UXAT02000016">
    <property type="protein sequence ID" value="VUX46511.1"/>
    <property type="molecule type" value="Genomic_DNA"/>
</dbReference>
<evidence type="ECO:0000256" key="1">
    <source>
        <dbReference type="SAM" id="MobiDB-lite"/>
    </source>
</evidence>
<evidence type="ECO:0000313" key="3">
    <source>
        <dbReference type="Proteomes" id="UP000326641"/>
    </source>
</evidence>
<reference evidence="2" key="1">
    <citation type="submission" date="2018-11" db="EMBL/GenBank/DDBJ databases">
        <authorList>
            <person name="Onetto C."/>
        </authorList>
    </citation>
    <scope>NUCLEOTIDE SEQUENCE [LARGE SCALE GENOMIC DNA]</scope>
</reference>
<organism evidence="2 3">
    <name type="scientific">Candidatus Defluviicoccus seviourii</name>
    <dbReference type="NCBI Taxonomy" id="2565273"/>
    <lineage>
        <taxon>Bacteria</taxon>
        <taxon>Pseudomonadati</taxon>
        <taxon>Pseudomonadota</taxon>
        <taxon>Alphaproteobacteria</taxon>
        <taxon>Rhodospirillales</taxon>
        <taxon>Rhodospirillaceae</taxon>
        <taxon>Defluviicoccus</taxon>
    </lineage>
</organism>